<name>A0A6A4M4P2_9ERIC</name>
<dbReference type="OrthoDB" id="2789670at2759"/>
<dbReference type="Pfam" id="PF00067">
    <property type="entry name" value="p450"/>
    <property type="match status" value="1"/>
</dbReference>
<comment type="caution">
    <text evidence="3">The sequence shown here is derived from an EMBL/GenBank/DDBJ whole genome shotgun (WGS) entry which is preliminary data.</text>
</comment>
<comment type="cofactor">
    <cofactor evidence="2">
        <name>heme</name>
        <dbReference type="ChEBI" id="CHEBI:30413"/>
    </cofactor>
</comment>
<accession>A0A6A4M4P2</accession>
<evidence type="ECO:0000256" key="2">
    <source>
        <dbReference type="PIRSR" id="PIRSR602401-1"/>
    </source>
</evidence>
<dbReference type="PANTHER" id="PTHR47949">
    <property type="entry name" value="CYTOCHROME P450 703A2-RELATED-RELATED"/>
    <property type="match status" value="1"/>
</dbReference>
<dbReference type="Proteomes" id="UP000428333">
    <property type="component" value="Linkage Group LG03"/>
</dbReference>
<evidence type="ECO:0008006" key="5">
    <source>
        <dbReference type="Google" id="ProtNLM"/>
    </source>
</evidence>
<proteinExistence type="predicted"/>
<evidence type="ECO:0000313" key="4">
    <source>
        <dbReference type="Proteomes" id="UP000428333"/>
    </source>
</evidence>
<dbReference type="GO" id="GO:0020037">
    <property type="term" value="F:heme binding"/>
    <property type="evidence" value="ECO:0007669"/>
    <property type="project" value="InterPro"/>
</dbReference>
<reference evidence="3 4" key="1">
    <citation type="journal article" date="2019" name="Genome Biol. Evol.">
        <title>The Rhododendron genome and chromosomal organization provide insight into shared whole-genome duplications across the heath family (Ericaceae).</title>
        <authorList>
            <person name="Soza V.L."/>
            <person name="Lindsley D."/>
            <person name="Waalkes A."/>
            <person name="Ramage E."/>
            <person name="Patwardhan R.P."/>
            <person name="Burton J.N."/>
            <person name="Adey A."/>
            <person name="Kumar A."/>
            <person name="Qiu R."/>
            <person name="Shendure J."/>
            <person name="Hall B."/>
        </authorList>
    </citation>
    <scope>NUCLEOTIDE SEQUENCE [LARGE SCALE GENOMIC DNA]</scope>
    <source>
        <strain evidence="3">RSF 1966-606</strain>
    </source>
</reference>
<dbReference type="InterPro" id="IPR002401">
    <property type="entry name" value="Cyt_P450_E_grp-I"/>
</dbReference>
<keyword evidence="1" id="KW-0560">Oxidoreductase</keyword>
<keyword evidence="2" id="KW-0349">Heme</keyword>
<dbReference type="SUPFAM" id="SSF48264">
    <property type="entry name" value="Cytochrome P450"/>
    <property type="match status" value="1"/>
</dbReference>
<dbReference type="InterPro" id="IPR001128">
    <property type="entry name" value="Cyt_P450"/>
</dbReference>
<dbReference type="InterPro" id="IPR051382">
    <property type="entry name" value="CYP450_AA/FA_Hydroxylases"/>
</dbReference>
<dbReference type="PRINTS" id="PR00463">
    <property type="entry name" value="EP450I"/>
</dbReference>
<dbReference type="GO" id="GO:0016705">
    <property type="term" value="F:oxidoreductase activity, acting on paired donors, with incorporation or reduction of molecular oxygen"/>
    <property type="evidence" value="ECO:0007669"/>
    <property type="project" value="InterPro"/>
</dbReference>
<dbReference type="InterPro" id="IPR036396">
    <property type="entry name" value="Cyt_P450_sf"/>
</dbReference>
<dbReference type="GO" id="GO:0004497">
    <property type="term" value="F:monooxygenase activity"/>
    <property type="evidence" value="ECO:0007669"/>
    <property type="project" value="InterPro"/>
</dbReference>
<dbReference type="EMBL" id="QEFC01000564">
    <property type="protein sequence ID" value="KAE9463491.1"/>
    <property type="molecule type" value="Genomic_DNA"/>
</dbReference>
<feature type="non-terminal residue" evidence="3">
    <location>
        <position position="1"/>
    </location>
</feature>
<dbReference type="GO" id="GO:0005506">
    <property type="term" value="F:iron ion binding"/>
    <property type="evidence" value="ECO:0007669"/>
    <property type="project" value="InterPro"/>
</dbReference>
<gene>
    <name evidence="3" type="ORF">C3L33_04596</name>
</gene>
<keyword evidence="4" id="KW-1185">Reference proteome</keyword>
<keyword evidence="2" id="KW-0479">Metal-binding</keyword>
<dbReference type="PANTHER" id="PTHR47949:SF4">
    <property type="entry name" value="TYROSINE N-MONOOXYGENASE"/>
    <property type="match status" value="1"/>
</dbReference>
<organism evidence="3 4">
    <name type="scientific">Rhododendron williamsianum</name>
    <dbReference type="NCBI Taxonomy" id="262921"/>
    <lineage>
        <taxon>Eukaryota</taxon>
        <taxon>Viridiplantae</taxon>
        <taxon>Streptophyta</taxon>
        <taxon>Embryophyta</taxon>
        <taxon>Tracheophyta</taxon>
        <taxon>Spermatophyta</taxon>
        <taxon>Magnoliopsida</taxon>
        <taxon>eudicotyledons</taxon>
        <taxon>Gunneridae</taxon>
        <taxon>Pentapetalae</taxon>
        <taxon>asterids</taxon>
        <taxon>Ericales</taxon>
        <taxon>Ericaceae</taxon>
        <taxon>Ericoideae</taxon>
        <taxon>Rhodoreae</taxon>
        <taxon>Rhododendron</taxon>
    </lineage>
</organism>
<protein>
    <recommendedName>
        <fullName evidence="5">Cytochrome P450</fullName>
    </recommendedName>
</protein>
<dbReference type="AlphaFoldDB" id="A0A6A4M4P2"/>
<evidence type="ECO:0000256" key="1">
    <source>
        <dbReference type="ARBA" id="ARBA00023002"/>
    </source>
</evidence>
<evidence type="ECO:0000313" key="3">
    <source>
        <dbReference type="EMBL" id="KAE9463491.1"/>
    </source>
</evidence>
<dbReference type="Gene3D" id="1.10.630.10">
    <property type="entry name" value="Cytochrome P450"/>
    <property type="match status" value="1"/>
</dbReference>
<keyword evidence="2" id="KW-0408">Iron</keyword>
<feature type="binding site" description="axial binding residue" evidence="2">
    <location>
        <position position="210"/>
    </location>
    <ligand>
        <name>heme</name>
        <dbReference type="ChEBI" id="CHEBI:30413"/>
    </ligand>
    <ligandPart>
        <name>Fe</name>
        <dbReference type="ChEBI" id="CHEBI:18248"/>
    </ligandPart>
</feature>
<sequence>MVTPPPIETTAAAKLIRPTVVTDQANRCRPGHNGMAATAEAAEPTTLAVRQMLAALPSSPPPGVASIDEFIAIFFLTLFAGKDYYRCRRGNAVVLAEVTGSVSRLWSRTWSESGTTGLWNLGAARRWITPTSAKSQIHNIDRPINNHADANMTKGSHVLLSCLGLRRNPKVWDEPLRFRPERHLKEDGSKMVLSNPDLNMLSFNIGRRGCPTVNLGSTFTTMLLARLLQGFSWRLPPTVSKIELNESDGDLFLAESLHAKAQPRLAEKIPIHAEEFVAVLGQPRTVGGRERGIEKTRTEVELWMGVTF</sequence>